<comment type="caution">
    <text evidence="1">The sequence shown here is derived from an EMBL/GenBank/DDBJ whole genome shotgun (WGS) entry which is preliminary data.</text>
</comment>
<dbReference type="EMBL" id="MU266418">
    <property type="protein sequence ID" value="KAH7924698.1"/>
    <property type="molecule type" value="Genomic_DNA"/>
</dbReference>
<evidence type="ECO:0000313" key="2">
    <source>
        <dbReference type="Proteomes" id="UP000790709"/>
    </source>
</evidence>
<sequence>MSHSLSTPPPNDFKHKPAMNTNAPRQLRLVDANIPVQHSPGPASAPLTSPSSRLNAFYKPLDSPGSVMAAKATRRQSSISYFSSRDETPSRPGAHRRGFSRSISNTPDEAPRDATQANRESLSSASSSLSESRPRPPLTLTEKHADLLQFIAQKEAKCLELRSQLAVHEAELSQLKRKWERIVNRGFERDSASGEYGVALSSGNGQSGAMLDGIKEGVQGVGRLIAAGLSDLSSPPSSTQSGIVPKTGHATQQSDSSVSTTSTAPSSFTRLSLSSASSVWEEPESSLLQESEAPQAHANDSADAQRATRMHRRRSRDCSQSRSYSHAATSSISTSTAVDLLMRSPTSPSLSLPLNNFPVSSPPPADPPITSSKQAKRESLRASAFPPPSSMPGLGSLAVVGGSVPPVSSWVGSVGKKWEELQRGPTFTKNQKRASVLFADVSQSIASALSPSPGISPSPGTSPLSSASSLSTPSSSLTEVPVQTAACWLEDDEETVHGAGALGSVMIPSKSAQPAGMTTPSKPVAAQTVSSGFDDDDWNW</sequence>
<dbReference type="Proteomes" id="UP000790709">
    <property type="component" value="Unassembled WGS sequence"/>
</dbReference>
<accession>A0ACB8BJH4</accession>
<keyword evidence="2" id="KW-1185">Reference proteome</keyword>
<gene>
    <name evidence="1" type="ORF">BV22DRAFT_1129599</name>
</gene>
<proteinExistence type="predicted"/>
<organism evidence="1 2">
    <name type="scientific">Leucogyrophana mollusca</name>
    <dbReference type="NCBI Taxonomy" id="85980"/>
    <lineage>
        <taxon>Eukaryota</taxon>
        <taxon>Fungi</taxon>
        <taxon>Dikarya</taxon>
        <taxon>Basidiomycota</taxon>
        <taxon>Agaricomycotina</taxon>
        <taxon>Agaricomycetes</taxon>
        <taxon>Agaricomycetidae</taxon>
        <taxon>Boletales</taxon>
        <taxon>Boletales incertae sedis</taxon>
        <taxon>Leucogyrophana</taxon>
    </lineage>
</organism>
<evidence type="ECO:0000313" key="1">
    <source>
        <dbReference type="EMBL" id="KAH7924698.1"/>
    </source>
</evidence>
<protein>
    <submittedName>
        <fullName evidence="1">Uncharacterized protein</fullName>
    </submittedName>
</protein>
<name>A0ACB8BJH4_9AGAM</name>
<reference evidence="1" key="1">
    <citation type="journal article" date="2021" name="New Phytol.">
        <title>Evolutionary innovations through gain and loss of genes in the ectomycorrhizal Boletales.</title>
        <authorList>
            <person name="Wu G."/>
            <person name="Miyauchi S."/>
            <person name="Morin E."/>
            <person name="Kuo A."/>
            <person name="Drula E."/>
            <person name="Varga T."/>
            <person name="Kohler A."/>
            <person name="Feng B."/>
            <person name="Cao Y."/>
            <person name="Lipzen A."/>
            <person name="Daum C."/>
            <person name="Hundley H."/>
            <person name="Pangilinan J."/>
            <person name="Johnson J."/>
            <person name="Barry K."/>
            <person name="LaButti K."/>
            <person name="Ng V."/>
            <person name="Ahrendt S."/>
            <person name="Min B."/>
            <person name="Choi I.G."/>
            <person name="Park H."/>
            <person name="Plett J.M."/>
            <person name="Magnuson J."/>
            <person name="Spatafora J.W."/>
            <person name="Nagy L.G."/>
            <person name="Henrissat B."/>
            <person name="Grigoriev I.V."/>
            <person name="Yang Z.L."/>
            <person name="Xu J."/>
            <person name="Martin F.M."/>
        </authorList>
    </citation>
    <scope>NUCLEOTIDE SEQUENCE</scope>
    <source>
        <strain evidence="1">KUC20120723A-06</strain>
    </source>
</reference>